<comment type="catalytic activity">
    <reaction evidence="7">
        <text>deamido-NAD(+) + L-glutamine + ATP + H2O = L-glutamate + AMP + diphosphate + NAD(+) + H(+)</text>
        <dbReference type="Rhea" id="RHEA:24384"/>
        <dbReference type="ChEBI" id="CHEBI:15377"/>
        <dbReference type="ChEBI" id="CHEBI:15378"/>
        <dbReference type="ChEBI" id="CHEBI:29985"/>
        <dbReference type="ChEBI" id="CHEBI:30616"/>
        <dbReference type="ChEBI" id="CHEBI:33019"/>
        <dbReference type="ChEBI" id="CHEBI:57540"/>
        <dbReference type="ChEBI" id="CHEBI:58359"/>
        <dbReference type="ChEBI" id="CHEBI:58437"/>
        <dbReference type="ChEBI" id="CHEBI:456215"/>
        <dbReference type="EC" id="6.3.5.1"/>
    </reaction>
</comment>
<dbReference type="InterPro" id="IPR036526">
    <property type="entry name" value="C-N_Hydrolase_sf"/>
</dbReference>
<keyword evidence="6 7" id="KW-0520">NAD</keyword>
<sequence length="552" mass="60326">MLLMSKKLRILVAQLNPVVGDIRGNLELARGALAEGKAQGADLVVLSELFILGYPAEDLVLKPAAVEDSMKAVKTLAAETADAPDMIIGAPWMEDGKRHNSAVWLSGGAIKGRYDKRELPNYGVFDEKRIFDAGEGPPPVFEFHGVTIGVAICEDIWYPRVPSELHDAGADMLIVPNGSPWRRTVQVERHTTFSAWRKTGVPYLFVNQVGGQDELVFDGSSYAVDHDGTEHQLLGDFVTGMAMVAYDPSTHCFESGAKAELTEGWHAEYRAAVLALGDYVNKNKFPGVVLGMSGGIDSALTAAMAVDALGPDRVWCVMMPSKYTSSDSLEDAKACAEALGVKYDSINIAPGVGAMGEMLADQFAGTQPDTTEENIQSRLRAVTLMALSNKFGHMVVTTGNKSEMAVGYATLYGDMCGGYNALKDFYKTEVFELAKWRNTQVPRGALGPAGEVIPERIITKPPSAELREDQRDDDSLPPYDVLDDILRGLVDEEEPIEAILARGHDRAVVKRIEHLLYIAEYKRRQAPPGVKVGGKNFGRDRRYPITNRFRDD</sequence>
<protein>
    <recommendedName>
        <fullName evidence="7">Glutamine-dependent NAD(+) synthetase</fullName>
        <ecNumber evidence="7">6.3.5.1</ecNumber>
    </recommendedName>
    <alternativeName>
        <fullName evidence="7">NAD(+) synthase [glutamine-hydrolyzing]</fullName>
    </alternativeName>
</protein>
<dbReference type="InterPro" id="IPR003010">
    <property type="entry name" value="C-N_Hydrolase"/>
</dbReference>
<keyword evidence="3 7" id="KW-0436">Ligase</keyword>
<evidence type="ECO:0000256" key="4">
    <source>
        <dbReference type="ARBA" id="ARBA00022741"/>
    </source>
</evidence>
<organism evidence="9">
    <name type="scientific">Ostreococcus tauri</name>
    <name type="common">Marine green alga</name>
    <dbReference type="NCBI Taxonomy" id="70448"/>
    <lineage>
        <taxon>Eukaryota</taxon>
        <taxon>Viridiplantae</taxon>
        <taxon>Chlorophyta</taxon>
        <taxon>Mamiellophyceae</taxon>
        <taxon>Mamiellales</taxon>
        <taxon>Bathycoccaceae</taxon>
        <taxon>Ostreococcus</taxon>
    </lineage>
</organism>
<dbReference type="PIRSF" id="PIRSF006630">
    <property type="entry name" value="NADS_GAT"/>
    <property type="match status" value="1"/>
</dbReference>
<keyword evidence="5 7" id="KW-0067">ATP-binding</keyword>
<dbReference type="EC" id="6.3.5.1" evidence="7"/>
<dbReference type="FunFam" id="3.40.50.620:FF:000106">
    <property type="entry name" value="Glutamine-dependent NAD(+) synthetase"/>
    <property type="match status" value="1"/>
</dbReference>
<evidence type="ECO:0000256" key="6">
    <source>
        <dbReference type="ARBA" id="ARBA00023027"/>
    </source>
</evidence>
<dbReference type="EMBL" id="KZ155810">
    <property type="protein sequence ID" value="OUS44628.1"/>
    <property type="molecule type" value="Genomic_DNA"/>
</dbReference>
<dbReference type="Proteomes" id="UP000195557">
    <property type="component" value="Unassembled WGS sequence"/>
</dbReference>
<dbReference type="InterPro" id="IPR014729">
    <property type="entry name" value="Rossmann-like_a/b/a_fold"/>
</dbReference>
<dbReference type="SUPFAM" id="SSF56317">
    <property type="entry name" value="Carbon-nitrogen hydrolase"/>
    <property type="match status" value="1"/>
</dbReference>
<dbReference type="Pfam" id="PF02540">
    <property type="entry name" value="NAD_synthase"/>
    <property type="match status" value="1"/>
</dbReference>
<dbReference type="GO" id="GO:0005737">
    <property type="term" value="C:cytoplasm"/>
    <property type="evidence" value="ECO:0007669"/>
    <property type="project" value="InterPro"/>
</dbReference>
<evidence type="ECO:0000256" key="1">
    <source>
        <dbReference type="ARBA" id="ARBA00005188"/>
    </source>
</evidence>
<dbReference type="Gene3D" id="3.60.110.10">
    <property type="entry name" value="Carbon-nitrogen hydrolase"/>
    <property type="match status" value="1"/>
</dbReference>
<dbReference type="InterPro" id="IPR014445">
    <property type="entry name" value="Gln-dep_NAD_synthase"/>
</dbReference>
<accession>A0A1Y5I536</accession>
<proteinExistence type="inferred from homology"/>
<dbReference type="SUPFAM" id="SSF52402">
    <property type="entry name" value="Adenine nucleotide alpha hydrolases-like"/>
    <property type="match status" value="1"/>
</dbReference>
<evidence type="ECO:0000256" key="7">
    <source>
        <dbReference type="PIRNR" id="PIRNR006630"/>
    </source>
</evidence>
<comment type="pathway">
    <text evidence="1 7">Cofactor biosynthesis; NAD(+) biosynthesis; NAD(+) from deamido-NAD(+) (L-Gln route): step 1/1.</text>
</comment>
<dbReference type="InterPro" id="IPR022310">
    <property type="entry name" value="NAD/GMP_synthase"/>
</dbReference>
<dbReference type="CDD" id="cd00553">
    <property type="entry name" value="NAD_synthase"/>
    <property type="match status" value="1"/>
</dbReference>
<dbReference type="PROSITE" id="PS50263">
    <property type="entry name" value="CN_HYDROLASE"/>
    <property type="match status" value="1"/>
</dbReference>
<dbReference type="NCBIfam" id="TIGR00552">
    <property type="entry name" value="nadE"/>
    <property type="match status" value="1"/>
</dbReference>
<dbReference type="Pfam" id="PF00795">
    <property type="entry name" value="CN_hydrolase"/>
    <property type="match status" value="1"/>
</dbReference>
<comment type="similarity">
    <text evidence="2 7">In the C-terminal section; belongs to the NAD synthetase family.</text>
</comment>
<dbReference type="UniPathway" id="UPA00253">
    <property type="reaction ID" value="UER00334"/>
</dbReference>
<reference evidence="9" key="1">
    <citation type="submission" date="2017-04" db="EMBL/GenBank/DDBJ databases">
        <title>Population genomics of picophytoplankton unveils novel chromosome hypervariability.</title>
        <authorList>
            <consortium name="DOE Joint Genome Institute"/>
            <person name="Blanc-Mathieu R."/>
            <person name="Krasovec M."/>
            <person name="Hebrard M."/>
            <person name="Yau S."/>
            <person name="Desgranges E."/>
            <person name="Martin J."/>
            <person name="Schackwitz W."/>
            <person name="Kuo A."/>
            <person name="Salin G."/>
            <person name="Donnadieu C."/>
            <person name="Desdevises Y."/>
            <person name="Sanchez-Ferandin S."/>
            <person name="Moreau H."/>
            <person name="Rivals E."/>
            <person name="Grigoriev I.V."/>
            <person name="Grimsley N."/>
            <person name="Eyre-Walker A."/>
            <person name="Piganeau G."/>
        </authorList>
    </citation>
    <scope>NUCLEOTIDE SEQUENCE [LARGE SCALE GENOMIC DNA]</scope>
    <source>
        <strain evidence="9">RCC 1115</strain>
    </source>
</reference>
<name>A0A1Y5I536_OSTTA</name>
<dbReference type="GO" id="GO:0004359">
    <property type="term" value="F:glutaminase activity"/>
    <property type="evidence" value="ECO:0007669"/>
    <property type="project" value="InterPro"/>
</dbReference>
<dbReference type="PANTHER" id="PTHR23090:SF9">
    <property type="entry name" value="GLUTAMINE-DEPENDENT NAD(+) SYNTHETASE"/>
    <property type="match status" value="1"/>
</dbReference>
<evidence type="ECO:0000256" key="3">
    <source>
        <dbReference type="ARBA" id="ARBA00022598"/>
    </source>
</evidence>
<dbReference type="PANTHER" id="PTHR23090">
    <property type="entry name" value="NH 3 /GLUTAMINE-DEPENDENT NAD + SYNTHETASE"/>
    <property type="match status" value="1"/>
</dbReference>
<dbReference type="GO" id="GO:0003952">
    <property type="term" value="F:NAD+ synthase (glutamine-hydrolyzing) activity"/>
    <property type="evidence" value="ECO:0007669"/>
    <property type="project" value="UniProtKB-UniRule"/>
</dbReference>
<dbReference type="GO" id="GO:0009435">
    <property type="term" value="P:NAD+ biosynthetic process"/>
    <property type="evidence" value="ECO:0007669"/>
    <property type="project" value="UniProtKB-UniRule"/>
</dbReference>
<dbReference type="NCBIfam" id="NF010588">
    <property type="entry name" value="PRK13981.1"/>
    <property type="match status" value="1"/>
</dbReference>
<keyword evidence="4 7" id="KW-0547">Nucleotide-binding</keyword>
<dbReference type="AlphaFoldDB" id="A0A1Y5I536"/>
<evidence type="ECO:0000256" key="5">
    <source>
        <dbReference type="ARBA" id="ARBA00022840"/>
    </source>
</evidence>
<gene>
    <name evidence="9" type="ORF">BE221DRAFT_201120</name>
</gene>
<evidence type="ECO:0000313" key="9">
    <source>
        <dbReference type="EMBL" id="OUS44628.1"/>
    </source>
</evidence>
<dbReference type="InterPro" id="IPR003694">
    <property type="entry name" value="NAD_synthase"/>
</dbReference>
<dbReference type="GO" id="GO:0005524">
    <property type="term" value="F:ATP binding"/>
    <property type="evidence" value="ECO:0007669"/>
    <property type="project" value="UniProtKB-UniRule"/>
</dbReference>
<evidence type="ECO:0000256" key="2">
    <source>
        <dbReference type="ARBA" id="ARBA00007145"/>
    </source>
</evidence>
<dbReference type="CDD" id="cd07570">
    <property type="entry name" value="GAT_Gln-NAD-synth"/>
    <property type="match status" value="1"/>
</dbReference>
<evidence type="ECO:0000259" key="8">
    <source>
        <dbReference type="PROSITE" id="PS50263"/>
    </source>
</evidence>
<feature type="domain" description="CN hydrolase" evidence="8">
    <location>
        <begin position="8"/>
        <end position="248"/>
    </location>
</feature>
<dbReference type="Gene3D" id="3.40.50.620">
    <property type="entry name" value="HUPs"/>
    <property type="match status" value="1"/>
</dbReference>
<dbReference type="HAMAP" id="MF_02090">
    <property type="entry name" value="NadE_glutamine_dep"/>
    <property type="match status" value="1"/>
</dbReference>